<dbReference type="SUPFAM" id="SSF52425">
    <property type="entry name" value="Cryptochrome/photolyase, N-terminal domain"/>
    <property type="match status" value="1"/>
</dbReference>
<keyword evidence="1 4" id="KW-0285">Flavoprotein</keyword>
<dbReference type="GO" id="GO:0071949">
    <property type="term" value="F:FAD binding"/>
    <property type="evidence" value="ECO:0007669"/>
    <property type="project" value="TreeGrafter"/>
</dbReference>
<dbReference type="EC" id="4.1.99.3" evidence="8"/>
<proteinExistence type="inferred from homology"/>
<accession>A0A940PX62</accession>
<dbReference type="GO" id="GO:0006139">
    <property type="term" value="P:nucleobase-containing compound metabolic process"/>
    <property type="evidence" value="ECO:0007669"/>
    <property type="project" value="UniProtKB-ARBA"/>
</dbReference>
<feature type="binding site" evidence="4">
    <location>
        <begin position="369"/>
        <end position="371"/>
    </location>
    <ligand>
        <name>FAD</name>
        <dbReference type="ChEBI" id="CHEBI:57692"/>
    </ligand>
</feature>
<feature type="binding site" evidence="4">
    <location>
        <position position="266"/>
    </location>
    <ligand>
        <name>FAD</name>
        <dbReference type="ChEBI" id="CHEBI:57692"/>
    </ligand>
</feature>
<dbReference type="PANTHER" id="PTHR11455">
    <property type="entry name" value="CRYPTOCHROME"/>
    <property type="match status" value="1"/>
</dbReference>
<dbReference type="InterPro" id="IPR002081">
    <property type="entry name" value="Cryptochrome/DNA_photolyase_1"/>
</dbReference>
<keyword evidence="8" id="KW-0456">Lyase</keyword>
<evidence type="ECO:0000256" key="3">
    <source>
        <dbReference type="ARBA" id="ARBA00022991"/>
    </source>
</evidence>
<dbReference type="RefSeq" id="WP_209705623.1">
    <property type="nucleotide sequence ID" value="NZ_JAFIDA010000001.1"/>
</dbReference>
<protein>
    <submittedName>
        <fullName evidence="8">Deoxyribodipyrimidine photo-lyase</fullName>
        <ecNumber evidence="8">4.1.99.3</ecNumber>
    </submittedName>
</protein>
<feature type="site" description="Electron transfer via tryptophanyl radical" evidence="5">
    <location>
        <position position="300"/>
    </location>
</feature>
<feature type="site" description="Electron transfer via tryptophanyl radical" evidence="5">
    <location>
        <position position="356"/>
    </location>
</feature>
<dbReference type="GO" id="GO:0003904">
    <property type="term" value="F:deoxyribodipyrimidine photo-lyase activity"/>
    <property type="evidence" value="ECO:0007669"/>
    <property type="project" value="UniProtKB-EC"/>
</dbReference>
<dbReference type="Pfam" id="PF03441">
    <property type="entry name" value="FAD_binding_7"/>
    <property type="match status" value="1"/>
</dbReference>
<dbReference type="PANTHER" id="PTHR11455:SF9">
    <property type="entry name" value="CRYPTOCHROME CIRCADIAN CLOCK 5 ISOFORM X1"/>
    <property type="match status" value="1"/>
</dbReference>
<dbReference type="Proteomes" id="UP000675163">
    <property type="component" value="Unassembled WGS sequence"/>
</dbReference>
<dbReference type="GO" id="GO:0006950">
    <property type="term" value="P:response to stress"/>
    <property type="evidence" value="ECO:0007669"/>
    <property type="project" value="UniProtKB-ARBA"/>
</dbReference>
<organism evidence="8 9">
    <name type="scientific">Leucobacter exalbidus</name>
    <dbReference type="NCBI Taxonomy" id="662960"/>
    <lineage>
        <taxon>Bacteria</taxon>
        <taxon>Bacillati</taxon>
        <taxon>Actinomycetota</taxon>
        <taxon>Actinomycetes</taxon>
        <taxon>Micrococcales</taxon>
        <taxon>Microbacteriaceae</taxon>
        <taxon>Leucobacter</taxon>
    </lineage>
</organism>
<dbReference type="PROSITE" id="PS00691">
    <property type="entry name" value="DNA_PHOTOLYASES_1_2"/>
    <property type="match status" value="1"/>
</dbReference>
<feature type="site" description="Electron transfer via tryptophanyl radical" evidence="5">
    <location>
        <position position="379"/>
    </location>
</feature>
<sequence length="448" mass="50112">MTTLVWFRDDLRIADHPALAAGCEDPEGIVALYLLDEESEGIRPLGGAARWWLHESLTRLSAVLAERGIPLILRRGTAAQVVPQVVAESGAGRVLWNRRYGAERHHDAELKQRLRADGVEAHSFRGGLLFEPGQITTRTGDLYRVYSPFWRACLAAPAPAKPLPEPAHGQAAAAQPASDDLADWELRRGAARWCGEIAGRWDVGEAAAVAQLRSFLRDRAATYEAKRDTPSIDAGSGLSPYLRWGEISPRTVWHVALESGANVGKFLSELGWREFAAHTAFAHSDLHLRGLDRRFDAFPWREEQDYAEDLTAWQRGQTGFPLVDAGMQELWRTGIMHNRVRMVVASFLTKNLLIDWRVGEAWFWDTLVDADAASNPFNWQWVAGCGVDSAPYFRVFNPSTQLAKFDPERRYADQWAPESLLHPEIVDLRATRVRALAGYDVVRHAPPA</sequence>
<evidence type="ECO:0000256" key="6">
    <source>
        <dbReference type="RuleBase" id="RU004182"/>
    </source>
</evidence>
<evidence type="ECO:0000256" key="2">
    <source>
        <dbReference type="ARBA" id="ARBA00022827"/>
    </source>
</evidence>
<evidence type="ECO:0000256" key="5">
    <source>
        <dbReference type="PIRSR" id="PIRSR602081-2"/>
    </source>
</evidence>
<keyword evidence="9" id="KW-1185">Reference proteome</keyword>
<keyword evidence="2 4" id="KW-0274">FAD</keyword>
<dbReference type="InterPro" id="IPR036134">
    <property type="entry name" value="Crypto/Photolyase_FAD-like_sf"/>
</dbReference>
<dbReference type="Pfam" id="PF00875">
    <property type="entry name" value="DNA_photolyase"/>
    <property type="match status" value="1"/>
</dbReference>
<evidence type="ECO:0000313" key="8">
    <source>
        <dbReference type="EMBL" id="MBP1326766.1"/>
    </source>
</evidence>
<dbReference type="SUPFAM" id="SSF48173">
    <property type="entry name" value="Cryptochrome/photolyase FAD-binding domain"/>
    <property type="match status" value="1"/>
</dbReference>
<evidence type="ECO:0000256" key="1">
    <source>
        <dbReference type="ARBA" id="ARBA00022630"/>
    </source>
</evidence>
<comment type="similarity">
    <text evidence="6">Belongs to the DNA photolyase family.</text>
</comment>
<reference evidence="8" key="1">
    <citation type="submission" date="2021-02" db="EMBL/GenBank/DDBJ databases">
        <title>Sequencing the genomes of 1000 actinobacteria strains.</title>
        <authorList>
            <person name="Klenk H.-P."/>
        </authorList>
    </citation>
    <scope>NUCLEOTIDE SEQUENCE</scope>
    <source>
        <strain evidence="8">DSM 22850</strain>
    </source>
</reference>
<comment type="cofactor">
    <cofactor evidence="4">
        <name>FAD</name>
        <dbReference type="ChEBI" id="CHEBI:57692"/>
    </cofactor>
    <text evidence="4">Binds 1 FAD per subunit.</text>
</comment>
<dbReference type="EMBL" id="JAFIDA010000001">
    <property type="protein sequence ID" value="MBP1326766.1"/>
    <property type="molecule type" value="Genomic_DNA"/>
</dbReference>
<evidence type="ECO:0000256" key="4">
    <source>
        <dbReference type="PIRSR" id="PIRSR602081-1"/>
    </source>
</evidence>
<evidence type="ECO:0000259" key="7">
    <source>
        <dbReference type="PROSITE" id="PS51645"/>
    </source>
</evidence>
<comment type="caution">
    <text evidence="8">The sequence shown here is derived from an EMBL/GenBank/DDBJ whole genome shotgun (WGS) entry which is preliminary data.</text>
</comment>
<gene>
    <name evidence="8" type="ORF">JOF28_001998</name>
</gene>
<dbReference type="PROSITE" id="PS51645">
    <property type="entry name" value="PHR_CRY_ALPHA_BETA"/>
    <property type="match status" value="1"/>
</dbReference>
<dbReference type="GO" id="GO:0009416">
    <property type="term" value="P:response to light stimulus"/>
    <property type="evidence" value="ECO:0007669"/>
    <property type="project" value="TreeGrafter"/>
</dbReference>
<dbReference type="InterPro" id="IPR005101">
    <property type="entry name" value="Cryptochr/Photolyase_FAD-bd"/>
</dbReference>
<dbReference type="Gene3D" id="1.10.579.10">
    <property type="entry name" value="DNA Cyclobutane Dipyrimidine Photolyase, subunit A, domain 3"/>
    <property type="match status" value="1"/>
</dbReference>
<dbReference type="InterPro" id="IPR006050">
    <property type="entry name" value="DNA_photolyase_N"/>
</dbReference>
<dbReference type="Gene3D" id="3.40.50.620">
    <property type="entry name" value="HUPs"/>
    <property type="match status" value="1"/>
</dbReference>
<feature type="binding site" evidence="4">
    <location>
        <position position="223"/>
    </location>
    <ligand>
        <name>FAD</name>
        <dbReference type="ChEBI" id="CHEBI:57692"/>
    </ligand>
</feature>
<keyword evidence="3 6" id="KW-0157">Chromophore</keyword>
<dbReference type="PRINTS" id="PR00147">
    <property type="entry name" value="DNAPHOTLYASE"/>
</dbReference>
<dbReference type="Gene3D" id="1.25.40.80">
    <property type="match status" value="1"/>
</dbReference>
<name>A0A940PX62_9MICO</name>
<feature type="domain" description="Photolyase/cryptochrome alpha/beta" evidence="7">
    <location>
        <begin position="1"/>
        <end position="129"/>
    </location>
</feature>
<dbReference type="InterPro" id="IPR036155">
    <property type="entry name" value="Crypto/Photolyase_N_sf"/>
</dbReference>
<dbReference type="AlphaFoldDB" id="A0A940PX62"/>
<dbReference type="InterPro" id="IPR014729">
    <property type="entry name" value="Rossmann-like_a/b/a_fold"/>
</dbReference>
<dbReference type="InterPro" id="IPR018394">
    <property type="entry name" value="DNA_photolyase_1_CS_C"/>
</dbReference>
<dbReference type="GO" id="GO:0003677">
    <property type="term" value="F:DNA binding"/>
    <property type="evidence" value="ECO:0007669"/>
    <property type="project" value="TreeGrafter"/>
</dbReference>
<evidence type="ECO:0000313" key="9">
    <source>
        <dbReference type="Proteomes" id="UP000675163"/>
    </source>
</evidence>